<sequence>MQEIPSWVVIMVGIANFFQIFSAIALVALGAVGVGILLQIKGIVSEELRKDILPSVAGTLKNVEKISTDAADTTHNVTATANRVSNLVGSVANRLESPVIKAVGLASGVLAASRSVRGHKTVVVEKKRKGFFGK</sequence>
<dbReference type="InParanoid" id="A0A2S8SXT5"/>
<keyword evidence="2" id="KW-1185">Reference proteome</keyword>
<dbReference type="AlphaFoldDB" id="A0A2S8SXT5"/>
<organism evidence="1 2">
    <name type="scientific">Abditibacterium utsteinense</name>
    <dbReference type="NCBI Taxonomy" id="1960156"/>
    <lineage>
        <taxon>Bacteria</taxon>
        <taxon>Pseudomonadati</taxon>
        <taxon>Abditibacteriota</taxon>
        <taxon>Abditibacteriia</taxon>
        <taxon>Abditibacteriales</taxon>
        <taxon>Abditibacteriaceae</taxon>
        <taxon>Abditibacterium</taxon>
    </lineage>
</organism>
<evidence type="ECO:0000313" key="2">
    <source>
        <dbReference type="Proteomes" id="UP000237684"/>
    </source>
</evidence>
<reference evidence="1 2" key="1">
    <citation type="journal article" date="2018" name="Syst. Appl. Microbiol.">
        <title>Abditibacterium utsteinense sp. nov., the first cultivated member of candidate phylum FBP, isolated from ice-free Antarctic soil samples.</title>
        <authorList>
            <person name="Tahon G."/>
            <person name="Tytgat B."/>
            <person name="Lebbe L."/>
            <person name="Carlier A."/>
            <person name="Willems A."/>
        </authorList>
    </citation>
    <scope>NUCLEOTIDE SEQUENCE [LARGE SCALE GENOMIC DNA]</scope>
    <source>
        <strain evidence="1 2">LMG 29911</strain>
    </source>
</reference>
<dbReference type="RefSeq" id="WP_123580243.1">
    <property type="nucleotide sequence ID" value="NZ_NIGF01000001.1"/>
</dbReference>
<comment type="caution">
    <text evidence="1">The sequence shown here is derived from an EMBL/GenBank/DDBJ whole genome shotgun (WGS) entry which is preliminary data.</text>
</comment>
<protein>
    <recommendedName>
        <fullName evidence="3">DUF948 domain-containing protein</fullName>
    </recommendedName>
</protein>
<dbReference type="EMBL" id="NIGF01000001">
    <property type="protein sequence ID" value="PQV65549.1"/>
    <property type="molecule type" value="Genomic_DNA"/>
</dbReference>
<evidence type="ECO:0008006" key="3">
    <source>
        <dbReference type="Google" id="ProtNLM"/>
    </source>
</evidence>
<evidence type="ECO:0000313" key="1">
    <source>
        <dbReference type="EMBL" id="PQV65549.1"/>
    </source>
</evidence>
<gene>
    <name evidence="1" type="ORF">B1R32_101291</name>
</gene>
<accession>A0A2S8SXT5</accession>
<proteinExistence type="predicted"/>
<dbReference type="Proteomes" id="UP000237684">
    <property type="component" value="Unassembled WGS sequence"/>
</dbReference>
<name>A0A2S8SXT5_9BACT</name>